<evidence type="ECO:0000313" key="8">
    <source>
        <dbReference type="EMBL" id="MBS3061628.1"/>
    </source>
</evidence>
<dbReference type="InterPro" id="IPR011335">
    <property type="entry name" value="Restrct_endonuc-II-like"/>
</dbReference>
<dbReference type="Pfam" id="PF02732">
    <property type="entry name" value="ERCC4"/>
    <property type="match status" value="1"/>
</dbReference>
<dbReference type="SMART" id="SM00487">
    <property type="entry name" value="DEXDc"/>
    <property type="match status" value="1"/>
</dbReference>
<dbReference type="GO" id="GO:0004386">
    <property type="term" value="F:helicase activity"/>
    <property type="evidence" value="ECO:0007669"/>
    <property type="project" value="UniProtKB-KW"/>
</dbReference>
<dbReference type="InterPro" id="IPR027417">
    <property type="entry name" value="P-loop_NTPase"/>
</dbReference>
<evidence type="ECO:0000256" key="3">
    <source>
        <dbReference type="ARBA" id="ARBA00022806"/>
    </source>
</evidence>
<keyword evidence="1" id="KW-0547">Nucleotide-binding</keyword>
<dbReference type="PANTHER" id="PTHR14025:SF20">
    <property type="entry name" value="FANCONI ANEMIA GROUP M PROTEIN"/>
    <property type="match status" value="1"/>
</dbReference>
<evidence type="ECO:0000256" key="4">
    <source>
        <dbReference type="ARBA" id="ARBA00022840"/>
    </source>
</evidence>
<proteinExistence type="predicted"/>
<dbReference type="GO" id="GO:0140097">
    <property type="term" value="F:catalytic activity, acting on DNA"/>
    <property type="evidence" value="ECO:0007669"/>
    <property type="project" value="UniProtKB-ARBA"/>
</dbReference>
<dbReference type="AlphaFoldDB" id="A0A8T4L2S3"/>
<dbReference type="EMBL" id="JAGVWC010000010">
    <property type="protein sequence ID" value="MBS3061628.1"/>
    <property type="molecule type" value="Genomic_DNA"/>
</dbReference>
<dbReference type="SUPFAM" id="SSF52540">
    <property type="entry name" value="P-loop containing nucleoside triphosphate hydrolases"/>
    <property type="match status" value="1"/>
</dbReference>
<dbReference type="Gene3D" id="3.40.50.300">
    <property type="entry name" value="P-loop containing nucleotide triphosphate hydrolases"/>
    <property type="match status" value="2"/>
</dbReference>
<dbReference type="Gene3D" id="1.20.1320.20">
    <property type="entry name" value="hef helicase domain"/>
    <property type="match status" value="1"/>
</dbReference>
<dbReference type="PROSITE" id="PS51192">
    <property type="entry name" value="HELICASE_ATP_BIND_1"/>
    <property type="match status" value="1"/>
</dbReference>
<keyword evidence="2" id="KW-0378">Hydrolase</keyword>
<dbReference type="NCBIfam" id="NF010337">
    <property type="entry name" value="PRK13766.1"/>
    <property type="match status" value="1"/>
</dbReference>
<dbReference type="InterPro" id="IPR001650">
    <property type="entry name" value="Helicase_C-like"/>
</dbReference>
<dbReference type="Pfam" id="PF21210">
    <property type="entry name" value="RNA_helicase_helical"/>
    <property type="match status" value="1"/>
</dbReference>
<dbReference type="GO" id="GO:0005524">
    <property type="term" value="F:ATP binding"/>
    <property type="evidence" value="ECO:0007669"/>
    <property type="project" value="UniProtKB-KW"/>
</dbReference>
<keyword evidence="3 8" id="KW-0347">Helicase</keyword>
<name>A0A8T4L2S3_9ARCH</name>
<gene>
    <name evidence="8" type="ORF">J4215_03530</name>
</gene>
<evidence type="ECO:0000259" key="7">
    <source>
        <dbReference type="PROSITE" id="PS51194"/>
    </source>
</evidence>
<dbReference type="Proteomes" id="UP000675968">
    <property type="component" value="Unassembled WGS sequence"/>
</dbReference>
<keyword evidence="4" id="KW-0067">ATP-binding</keyword>
<protein>
    <submittedName>
        <fullName evidence="8">DEAD/DEAH box helicase</fullName>
    </submittedName>
</protein>
<dbReference type="InterPro" id="IPR006166">
    <property type="entry name" value="ERCC4_domain"/>
</dbReference>
<dbReference type="GO" id="GO:0004518">
    <property type="term" value="F:nuclease activity"/>
    <property type="evidence" value="ECO:0007669"/>
    <property type="project" value="InterPro"/>
</dbReference>
<accession>A0A8T4L2S3</accession>
<dbReference type="PROSITE" id="PS51194">
    <property type="entry name" value="HELICASE_CTER"/>
    <property type="match status" value="1"/>
</dbReference>
<dbReference type="InterPro" id="IPR014001">
    <property type="entry name" value="Helicase_ATP-bd"/>
</dbReference>
<evidence type="ECO:0000256" key="5">
    <source>
        <dbReference type="SAM" id="MobiDB-lite"/>
    </source>
</evidence>
<reference evidence="8" key="1">
    <citation type="submission" date="2021-03" db="EMBL/GenBank/DDBJ databases">
        <authorList>
            <person name="Jaffe A."/>
        </authorList>
    </citation>
    <scope>NUCLEOTIDE SEQUENCE</scope>
    <source>
        <strain evidence="8">RIFCSPLOWO2_01_FULL_AR10_48_17</strain>
    </source>
</reference>
<dbReference type="GO" id="GO:0016787">
    <property type="term" value="F:hydrolase activity"/>
    <property type="evidence" value="ECO:0007669"/>
    <property type="project" value="UniProtKB-KW"/>
</dbReference>
<dbReference type="InterPro" id="IPR010994">
    <property type="entry name" value="RuvA_2-like"/>
</dbReference>
<dbReference type="CDD" id="cd20075">
    <property type="entry name" value="XPF_nuclease_XPF_arch"/>
    <property type="match status" value="1"/>
</dbReference>
<feature type="domain" description="Helicase ATP-binding" evidence="6">
    <location>
        <begin position="22"/>
        <end position="190"/>
    </location>
</feature>
<dbReference type="InterPro" id="IPR011545">
    <property type="entry name" value="DEAD/DEAH_box_helicase_dom"/>
</dbReference>
<dbReference type="SMART" id="SM00891">
    <property type="entry name" value="ERCC4"/>
    <property type="match status" value="1"/>
</dbReference>
<dbReference type="SUPFAM" id="SSF47781">
    <property type="entry name" value="RuvA domain 2-like"/>
    <property type="match status" value="1"/>
</dbReference>
<dbReference type="Gene3D" id="3.40.50.10130">
    <property type="match status" value="1"/>
</dbReference>
<evidence type="ECO:0000256" key="1">
    <source>
        <dbReference type="ARBA" id="ARBA00022741"/>
    </source>
</evidence>
<dbReference type="InterPro" id="IPR041755">
    <property type="entry name" value="Hef_ID"/>
</dbReference>
<dbReference type="SMART" id="SM00490">
    <property type="entry name" value="HELICc"/>
    <property type="match status" value="1"/>
</dbReference>
<dbReference type="Pfam" id="PF00271">
    <property type="entry name" value="Helicase_C"/>
    <property type="match status" value="1"/>
</dbReference>
<organism evidence="8 9">
    <name type="scientific">Candidatus Iainarchaeum sp</name>
    <dbReference type="NCBI Taxonomy" id="3101447"/>
    <lineage>
        <taxon>Archaea</taxon>
        <taxon>Candidatus Iainarchaeota</taxon>
        <taxon>Candidatus Iainarchaeia</taxon>
        <taxon>Candidatus Iainarchaeales</taxon>
        <taxon>Candidatus Iainarchaeaceae</taxon>
        <taxon>Candidatus Iainarchaeum</taxon>
    </lineage>
</organism>
<dbReference type="CDD" id="cd12089">
    <property type="entry name" value="Hef_ID"/>
    <property type="match status" value="1"/>
</dbReference>
<dbReference type="PANTHER" id="PTHR14025">
    <property type="entry name" value="FANCONI ANEMIA GROUP M FANCM FAMILY MEMBER"/>
    <property type="match status" value="1"/>
</dbReference>
<evidence type="ECO:0000313" key="9">
    <source>
        <dbReference type="Proteomes" id="UP000675968"/>
    </source>
</evidence>
<sequence length="775" mass="86149">MTQATFLKAGAIEPRLYQQVLAAQVLEKGNSLVVAPTALGKTIVAALVANELLKSKPLQKILIVSPTKPLAVQHQETFLRVMDLPSDQIGLLTGSTPPEKRKKIIDLSVIVSATPQVIENDVINGHCSLKNFSLVVFDECHRAVGEYSYVFLAKQFVKQNEHGIILGLTASPGGNSEKIQDVCRNLFIKNVEIKTRGDADVVAHSNQIHMDWIMVDLPESFLTIKGLLREFQKDQLLFLKKLGLARNMAPNVLRRTELLGLQSQIRNDLSKNPGRNPALFSAISKLAALLKVGHAETLLETQGVAAVHEYFEKMRIEATHSGASKALKSLLNDERIQKSQSLVEKLLAENIEHPKQTRLIEVLENQLAEKPDSKIIVFNHYRDSVRGLVRLIESRSNGLKPMRFVGQAARENEKGMTQKEQIAAIDQFRNGGFNVLVGSSVAEEGLDIPSVDLVVFYEPVPSEIRMIQRRGRTGRIQDGKCVRDEAYYWSSQAKEKQMLATLKSMKKTKDSILPQGEKQTTLHKFASGASDKVLVFVDHREQASSVIRELVELGALITAKQLEVGDYVVSDEVCIERKTVEDFLESMIDGRLFGQLVSMLESYRSSFLILEGNIDDLYSLRNIHKNAIMGALSSIAVNYRVPILLSRSAKETAEIVYITAKREQHGKEKDLRIRTGRKGLTTPELQQFVVESFPMVGPTMAKSLLGHFKSIKSIVNASEKELQAVDNMGEKKAKKIVKLINAKFSEETGAEKTVSVESPAEEKTESDTPDDAAEE</sequence>
<dbReference type="GO" id="GO:0006259">
    <property type="term" value="P:DNA metabolic process"/>
    <property type="evidence" value="ECO:0007669"/>
    <property type="project" value="UniProtKB-ARBA"/>
</dbReference>
<feature type="region of interest" description="Disordered" evidence="5">
    <location>
        <begin position="748"/>
        <end position="775"/>
    </location>
</feature>
<dbReference type="Gene3D" id="1.10.150.20">
    <property type="entry name" value="5' to 3' exonuclease, C-terminal subdomain"/>
    <property type="match status" value="1"/>
</dbReference>
<dbReference type="GO" id="GO:0003677">
    <property type="term" value="F:DNA binding"/>
    <property type="evidence" value="ECO:0007669"/>
    <property type="project" value="InterPro"/>
</dbReference>
<dbReference type="Pfam" id="PF00270">
    <property type="entry name" value="DEAD"/>
    <property type="match status" value="1"/>
</dbReference>
<comment type="caution">
    <text evidence="8">The sequence shown here is derived from an EMBL/GenBank/DDBJ whole genome shotgun (WGS) entry which is preliminary data.</text>
</comment>
<evidence type="ECO:0000259" key="6">
    <source>
        <dbReference type="PROSITE" id="PS51192"/>
    </source>
</evidence>
<evidence type="ECO:0000256" key="2">
    <source>
        <dbReference type="ARBA" id="ARBA00022801"/>
    </source>
</evidence>
<dbReference type="Pfam" id="PF14520">
    <property type="entry name" value="HHH_5"/>
    <property type="match status" value="1"/>
</dbReference>
<dbReference type="SUPFAM" id="SSF52980">
    <property type="entry name" value="Restriction endonuclease-like"/>
    <property type="match status" value="1"/>
</dbReference>
<reference evidence="8" key="2">
    <citation type="submission" date="2021-05" db="EMBL/GenBank/DDBJ databases">
        <title>Protein family content uncovers lineage relationships and bacterial pathway maintenance mechanisms in DPANN archaea.</title>
        <authorList>
            <person name="Castelle C.J."/>
            <person name="Meheust R."/>
            <person name="Jaffe A.L."/>
            <person name="Seitz K."/>
            <person name="Gong X."/>
            <person name="Baker B.J."/>
            <person name="Banfield J.F."/>
        </authorList>
    </citation>
    <scope>NUCLEOTIDE SEQUENCE</scope>
    <source>
        <strain evidence="8">RIFCSPLOWO2_01_FULL_AR10_48_17</strain>
    </source>
</reference>
<feature type="domain" description="Helicase C-terminal" evidence="7">
    <location>
        <begin position="355"/>
        <end position="520"/>
    </location>
</feature>